<protein>
    <submittedName>
        <fullName evidence="5">Transketolase</fullName>
    </submittedName>
</protein>
<accession>A0A495P1S8</accession>
<sequence>MPHTKELENFVTQVRRDILRQVHKVNSGHPGGSLGCAEFFTALYQEVMDYKSDFNMNGIDEDLFFLSNGHISPVFYSVLARSGFFPVEELNTFRLINSRLQGHPTTHEGLPGIRIASGSLGQGLSVAIGAAEAKKLNKDSHLVYTLHGDGELQEGQNWEAIMYAAGNKIDNLISTVDVNGQQIDGATDQVLPMGNIKAKFEAFGWDVLEVKEGNDISKVIEGLNEAKSRTGKGKPVCILMTTVMGHGVDFMMHTHKWHGVAPNDEQLENALAQNPETLGDY</sequence>
<keyword evidence="3" id="KW-0786">Thiamine pyrophosphate</keyword>
<evidence type="ECO:0000313" key="6">
    <source>
        <dbReference type="Proteomes" id="UP000276282"/>
    </source>
</evidence>
<keyword evidence="6" id="KW-1185">Reference proteome</keyword>
<evidence type="ECO:0000256" key="1">
    <source>
        <dbReference type="ARBA" id="ARBA00001964"/>
    </source>
</evidence>
<dbReference type="InterPro" id="IPR005474">
    <property type="entry name" value="Transketolase_N"/>
</dbReference>
<dbReference type="PANTHER" id="PTHR47514">
    <property type="entry name" value="TRANSKETOLASE N-TERMINAL SECTION-RELATED"/>
    <property type="match status" value="1"/>
</dbReference>
<dbReference type="AlphaFoldDB" id="A0A495P1S8"/>
<name>A0A495P1S8_9FLAO</name>
<proteinExistence type="inferred from homology"/>
<gene>
    <name evidence="5" type="ORF">BC962_2874</name>
</gene>
<dbReference type="Pfam" id="PF00456">
    <property type="entry name" value="Transketolase_N"/>
    <property type="match status" value="1"/>
</dbReference>
<dbReference type="InterPro" id="IPR029061">
    <property type="entry name" value="THDP-binding"/>
</dbReference>
<dbReference type="SUPFAM" id="SSF52518">
    <property type="entry name" value="Thiamin diphosphate-binding fold (THDP-binding)"/>
    <property type="match status" value="1"/>
</dbReference>
<evidence type="ECO:0000256" key="3">
    <source>
        <dbReference type="ARBA" id="ARBA00023052"/>
    </source>
</evidence>
<dbReference type="EMBL" id="RBLG01000005">
    <property type="protein sequence ID" value="RKS43322.1"/>
    <property type="molecule type" value="Genomic_DNA"/>
</dbReference>
<dbReference type="RefSeq" id="WP_121346673.1">
    <property type="nucleotide sequence ID" value="NZ_RBLG01000005.1"/>
</dbReference>
<reference evidence="5 6" key="1">
    <citation type="submission" date="2018-10" db="EMBL/GenBank/DDBJ databases">
        <title>Genomic Encyclopedia of Archaeal and Bacterial Type Strains, Phase II (KMG-II): from individual species to whole genera.</title>
        <authorList>
            <person name="Goeker M."/>
        </authorList>
    </citation>
    <scope>NUCLEOTIDE SEQUENCE [LARGE SCALE GENOMIC DNA]</scope>
    <source>
        <strain evidence="5 6">DSM 19839</strain>
    </source>
</reference>
<comment type="similarity">
    <text evidence="2">Belongs to the transketolase family.</text>
</comment>
<organism evidence="5 6">
    <name type="scientific">Gillisia mitskevichiae</name>
    <dbReference type="NCBI Taxonomy" id="270921"/>
    <lineage>
        <taxon>Bacteria</taxon>
        <taxon>Pseudomonadati</taxon>
        <taxon>Bacteroidota</taxon>
        <taxon>Flavobacteriia</taxon>
        <taxon>Flavobacteriales</taxon>
        <taxon>Flavobacteriaceae</taxon>
        <taxon>Gillisia</taxon>
    </lineage>
</organism>
<dbReference type="Proteomes" id="UP000276282">
    <property type="component" value="Unassembled WGS sequence"/>
</dbReference>
<comment type="caution">
    <text evidence="5">The sequence shown here is derived from an EMBL/GenBank/DDBJ whole genome shotgun (WGS) entry which is preliminary data.</text>
</comment>
<dbReference type="Gene3D" id="3.40.50.970">
    <property type="match status" value="1"/>
</dbReference>
<dbReference type="PANTHER" id="PTHR47514:SF1">
    <property type="entry name" value="TRANSKETOLASE N-TERMINAL SECTION-RELATED"/>
    <property type="match status" value="1"/>
</dbReference>
<evidence type="ECO:0000259" key="4">
    <source>
        <dbReference type="Pfam" id="PF00456"/>
    </source>
</evidence>
<dbReference type="OrthoDB" id="8732661at2"/>
<evidence type="ECO:0000313" key="5">
    <source>
        <dbReference type="EMBL" id="RKS43322.1"/>
    </source>
</evidence>
<comment type="cofactor">
    <cofactor evidence="1">
        <name>thiamine diphosphate</name>
        <dbReference type="ChEBI" id="CHEBI:58937"/>
    </cofactor>
</comment>
<evidence type="ECO:0000256" key="2">
    <source>
        <dbReference type="ARBA" id="ARBA00007131"/>
    </source>
</evidence>
<dbReference type="CDD" id="cd02012">
    <property type="entry name" value="TPP_TK"/>
    <property type="match status" value="1"/>
</dbReference>
<feature type="domain" description="Transketolase N-terminal" evidence="4">
    <location>
        <begin position="11"/>
        <end position="268"/>
    </location>
</feature>